<proteinExistence type="predicted"/>
<name>A0ABV0GHG6_9BURK</name>
<accession>A0ABV0GHG6</accession>
<dbReference type="EMBL" id="JBDPZC010000008">
    <property type="protein sequence ID" value="MEO3714543.1"/>
    <property type="molecule type" value="Genomic_DNA"/>
</dbReference>
<reference evidence="2 3" key="1">
    <citation type="submission" date="2024-05" db="EMBL/GenBank/DDBJ databases">
        <title>Roseateles sp. 2.12 16S ribosomal RNA gene Genome sequencing and assembly.</title>
        <authorList>
            <person name="Woo H."/>
        </authorList>
    </citation>
    <scope>NUCLEOTIDE SEQUENCE [LARGE SCALE GENOMIC DNA]</scope>
    <source>
        <strain evidence="2 3">2.12</strain>
    </source>
</reference>
<organism evidence="2 3">
    <name type="scientific">Roseateles flavus</name>
    <dbReference type="NCBI Taxonomy" id="3149041"/>
    <lineage>
        <taxon>Bacteria</taxon>
        <taxon>Pseudomonadati</taxon>
        <taxon>Pseudomonadota</taxon>
        <taxon>Betaproteobacteria</taxon>
        <taxon>Burkholderiales</taxon>
        <taxon>Sphaerotilaceae</taxon>
        <taxon>Roseateles</taxon>
    </lineage>
</organism>
<keyword evidence="3" id="KW-1185">Reference proteome</keyword>
<gene>
    <name evidence="2" type="ORF">ABDJ40_17380</name>
</gene>
<comment type="caution">
    <text evidence="2">The sequence shown here is derived from an EMBL/GenBank/DDBJ whole genome shotgun (WGS) entry which is preliminary data.</text>
</comment>
<dbReference type="Proteomes" id="UP001462640">
    <property type="component" value="Unassembled WGS sequence"/>
</dbReference>
<sequence>MLRRPYRWLLTLSLLLTPGLVVQRWPPAMPGEDHAKPEAPQSMRRPAPPFGPVLGARASSSQTSDEGPFAASSPSMPFGAALYPQFVHWMQTGTPASLAEARRVSRACTMAKVAQLARRDPQRDLNQDLADDFQLHLAKGEAADVSLQRREALARSTAACGPLRQDRWRASALHEHASSVAAQQLRHSPQLDALGELLAQQDYDGATRWLMRAARSGRQLSFEGRPWGGVNPETFELALYLAVSLDPRPSAAWATQLLKDAACLDSGHCPEAYDAAYLLPQAPDATQLEQAWPLARRLFRAWSAQQLAAFAVSAAP</sequence>
<evidence type="ECO:0000313" key="2">
    <source>
        <dbReference type="EMBL" id="MEO3714543.1"/>
    </source>
</evidence>
<evidence type="ECO:0000313" key="3">
    <source>
        <dbReference type="Proteomes" id="UP001462640"/>
    </source>
</evidence>
<evidence type="ECO:0000256" key="1">
    <source>
        <dbReference type="SAM" id="MobiDB-lite"/>
    </source>
</evidence>
<feature type="region of interest" description="Disordered" evidence="1">
    <location>
        <begin position="28"/>
        <end position="72"/>
    </location>
</feature>
<dbReference type="RefSeq" id="WP_347611633.1">
    <property type="nucleotide sequence ID" value="NZ_JBDPZC010000008.1"/>
</dbReference>
<evidence type="ECO:0008006" key="4">
    <source>
        <dbReference type="Google" id="ProtNLM"/>
    </source>
</evidence>
<protein>
    <recommendedName>
        <fullName evidence="4">Sel1 repeat family protein</fullName>
    </recommendedName>
</protein>